<reference evidence="2" key="1">
    <citation type="submission" date="2017-10" db="EMBL/GenBank/DDBJ databases">
        <authorList>
            <person name="Regsiter A."/>
            <person name="William W."/>
        </authorList>
    </citation>
    <scope>NUCLEOTIDE SEQUENCE [LARGE SCALE GENOMIC DNA]</scope>
</reference>
<dbReference type="Proteomes" id="UP000233769">
    <property type="component" value="Chromosome tk0001"/>
</dbReference>
<dbReference type="EMBL" id="LT962688">
    <property type="protein sequence ID" value="SOR26656.1"/>
    <property type="molecule type" value="Genomic_DNA"/>
</dbReference>
<proteinExistence type="predicted"/>
<name>A0A2N9AH13_METEX</name>
<evidence type="ECO:0000313" key="1">
    <source>
        <dbReference type="EMBL" id="SOR26656.1"/>
    </source>
</evidence>
<dbReference type="AlphaFoldDB" id="A0A2N9AH13"/>
<accession>A0A2N9AH13</accession>
<evidence type="ECO:0000313" key="2">
    <source>
        <dbReference type="Proteomes" id="UP000233769"/>
    </source>
</evidence>
<protein>
    <submittedName>
        <fullName evidence="1">Uncharacterized protein</fullName>
    </submittedName>
</protein>
<gene>
    <name evidence="1" type="ORF">TK0001_0054</name>
</gene>
<organism evidence="1 2">
    <name type="scientific">Methylorubrum extorquens</name>
    <name type="common">Methylobacterium dichloromethanicum</name>
    <name type="synonym">Methylobacterium extorquens</name>
    <dbReference type="NCBI Taxonomy" id="408"/>
    <lineage>
        <taxon>Bacteria</taxon>
        <taxon>Pseudomonadati</taxon>
        <taxon>Pseudomonadota</taxon>
        <taxon>Alphaproteobacteria</taxon>
        <taxon>Hyphomicrobiales</taxon>
        <taxon>Methylobacteriaceae</taxon>
        <taxon>Methylorubrum</taxon>
    </lineage>
</organism>
<sequence>MPLFREKLTGEERMQLVEMLTKVASAHSAPSELQREALARLKRRLIAGKPELATSRAGHFG</sequence>